<feature type="transmembrane region" description="Helical" evidence="8">
    <location>
        <begin position="140"/>
        <end position="158"/>
    </location>
</feature>
<dbReference type="EMBL" id="JAEAOA010001196">
    <property type="protein sequence ID" value="KAK3591710.1"/>
    <property type="molecule type" value="Genomic_DNA"/>
</dbReference>
<keyword evidence="7" id="KW-0813">Transport</keyword>
<sequence>MSDEKHVYVSLGNDTDAELPPEKKGSIKERLGVVACILFTELCERLTFYSIVANMVLFCTSKLRMTSDEASNVSWVFSGTVYIIPVAGGYVADAFAGKYNTILGAGFIYTLGLVLVPASAMDFRGWFGDETDLSLEARKIYFFLGLVFIAIGTGGIKANVGPFGAQQVNDLGKDAVQSFFNWFYWFVNVGAIIAYSGVATVQQNIGFDYGFLVPLISMVVALVIFVIAKKNYRNNPPGGSILSQSVRVCIQSCGKGCSFENTRSDKGGSFNNEMVDGVMAVVRVLPVFVLIIVYWAVYSQMSTSLFLQSERMDIRVSGEPLPAALLNIFNTLIILILIPIMDRVVYPLLSKHGRSLTHLQKMGIGMILAALSMVYAGVLEIYRKKDGYFEQTLADDKFNSSYISMFAQVPEFALIGSSEVFTSISGLEFAYSQAPSFMQGLVMGLFLMTSGLGNYLSTLIVTIVKKATNNDWFPTEPNDGHMEYLLFLIAGLMILNLLVFMLVARWYTHKNPELVEMTPEVTNEKREDKNQVITDGYDNIGAVETLEQNENTKL</sequence>
<feature type="transmembrane region" description="Helical" evidence="8">
    <location>
        <begin position="99"/>
        <end position="120"/>
    </location>
</feature>
<evidence type="ECO:0000256" key="2">
    <source>
        <dbReference type="ARBA" id="ARBA00005982"/>
    </source>
</evidence>
<dbReference type="GO" id="GO:0016020">
    <property type="term" value="C:membrane"/>
    <property type="evidence" value="ECO:0007669"/>
    <property type="project" value="UniProtKB-SubCell"/>
</dbReference>
<comment type="caution">
    <text evidence="9">The sequence shown here is derived from an EMBL/GenBank/DDBJ whole genome shotgun (WGS) entry which is preliminary data.</text>
</comment>
<evidence type="ECO:0000256" key="7">
    <source>
        <dbReference type="RuleBase" id="RU003755"/>
    </source>
</evidence>
<keyword evidence="4" id="KW-0571">Peptide transport</keyword>
<keyword evidence="6 8" id="KW-0472">Membrane</keyword>
<evidence type="ECO:0000256" key="4">
    <source>
        <dbReference type="ARBA" id="ARBA00022856"/>
    </source>
</evidence>
<proteinExistence type="inferred from homology"/>
<gene>
    <name evidence="9" type="ORF">CHS0354_019475</name>
</gene>
<reference evidence="9" key="1">
    <citation type="journal article" date="2021" name="Genome Biol. Evol.">
        <title>A High-Quality Reference Genome for a Parasitic Bivalve with Doubly Uniparental Inheritance (Bivalvia: Unionida).</title>
        <authorList>
            <person name="Smith C.H."/>
        </authorList>
    </citation>
    <scope>NUCLEOTIDE SEQUENCE</scope>
    <source>
        <strain evidence="9">CHS0354</strain>
    </source>
</reference>
<dbReference type="AlphaFoldDB" id="A0AAE0SGQ2"/>
<comment type="similarity">
    <text evidence="2 7">Belongs to the major facilitator superfamily. Proton-dependent oligopeptide transporter (POT/PTR) (TC 2.A.17) family.</text>
</comment>
<feature type="transmembrane region" description="Helical" evidence="8">
    <location>
        <begin position="280"/>
        <end position="301"/>
    </location>
</feature>
<accession>A0AAE0SGQ2</accession>
<keyword evidence="10" id="KW-1185">Reference proteome</keyword>
<keyword evidence="4" id="KW-0653">Protein transport</keyword>
<dbReference type="GO" id="GO:0006857">
    <property type="term" value="P:oligopeptide transport"/>
    <property type="evidence" value="ECO:0007669"/>
    <property type="project" value="InterPro"/>
</dbReference>
<dbReference type="Pfam" id="PF00854">
    <property type="entry name" value="PTR2"/>
    <property type="match status" value="1"/>
</dbReference>
<protein>
    <submittedName>
        <fullName evidence="9">Uncharacterized protein</fullName>
    </submittedName>
</protein>
<comment type="subcellular location">
    <subcellularLocation>
        <location evidence="1 7">Membrane</location>
        <topology evidence="1 7">Multi-pass membrane protein</topology>
    </subcellularLocation>
</comment>
<evidence type="ECO:0000256" key="5">
    <source>
        <dbReference type="ARBA" id="ARBA00022989"/>
    </source>
</evidence>
<evidence type="ECO:0000256" key="6">
    <source>
        <dbReference type="ARBA" id="ARBA00023136"/>
    </source>
</evidence>
<dbReference type="InterPro" id="IPR018456">
    <property type="entry name" value="PTR2_symporter_CS"/>
</dbReference>
<evidence type="ECO:0000313" key="9">
    <source>
        <dbReference type="EMBL" id="KAK3591710.1"/>
    </source>
</evidence>
<reference evidence="9" key="2">
    <citation type="journal article" date="2021" name="Genome Biol. Evol.">
        <title>Developing a high-quality reference genome for a parasitic bivalve with doubly uniparental inheritance (Bivalvia: Unionida).</title>
        <authorList>
            <person name="Smith C.H."/>
        </authorList>
    </citation>
    <scope>NUCLEOTIDE SEQUENCE</scope>
    <source>
        <strain evidence="9">CHS0354</strain>
        <tissue evidence="9">Mantle</tissue>
    </source>
</reference>
<evidence type="ECO:0000256" key="3">
    <source>
        <dbReference type="ARBA" id="ARBA00022692"/>
    </source>
</evidence>
<dbReference type="Proteomes" id="UP001195483">
    <property type="component" value="Unassembled WGS sequence"/>
</dbReference>
<feature type="transmembrane region" description="Helical" evidence="8">
    <location>
        <begin position="484"/>
        <end position="507"/>
    </location>
</feature>
<dbReference type="Gene3D" id="1.20.1250.20">
    <property type="entry name" value="MFS general substrate transporter like domains"/>
    <property type="match status" value="1"/>
</dbReference>
<evidence type="ECO:0000256" key="1">
    <source>
        <dbReference type="ARBA" id="ARBA00004141"/>
    </source>
</evidence>
<dbReference type="SUPFAM" id="SSF103473">
    <property type="entry name" value="MFS general substrate transporter"/>
    <property type="match status" value="1"/>
</dbReference>
<feature type="transmembrane region" description="Helical" evidence="8">
    <location>
        <begin position="441"/>
        <end position="464"/>
    </location>
</feature>
<dbReference type="InterPro" id="IPR036259">
    <property type="entry name" value="MFS_trans_sf"/>
</dbReference>
<feature type="transmembrane region" description="Helical" evidence="8">
    <location>
        <begin position="209"/>
        <end position="228"/>
    </location>
</feature>
<feature type="transmembrane region" description="Helical" evidence="8">
    <location>
        <begin position="362"/>
        <end position="382"/>
    </location>
</feature>
<dbReference type="InterPro" id="IPR000109">
    <property type="entry name" value="POT_fam"/>
</dbReference>
<name>A0AAE0SGQ2_9BIVA</name>
<reference evidence="9" key="3">
    <citation type="submission" date="2023-05" db="EMBL/GenBank/DDBJ databases">
        <authorList>
            <person name="Smith C.H."/>
        </authorList>
    </citation>
    <scope>NUCLEOTIDE SEQUENCE</scope>
    <source>
        <strain evidence="9">CHS0354</strain>
        <tissue evidence="9">Mantle</tissue>
    </source>
</reference>
<evidence type="ECO:0000256" key="8">
    <source>
        <dbReference type="SAM" id="Phobius"/>
    </source>
</evidence>
<keyword evidence="3 7" id="KW-0812">Transmembrane</keyword>
<organism evidence="9 10">
    <name type="scientific">Potamilus streckersoni</name>
    <dbReference type="NCBI Taxonomy" id="2493646"/>
    <lineage>
        <taxon>Eukaryota</taxon>
        <taxon>Metazoa</taxon>
        <taxon>Spiralia</taxon>
        <taxon>Lophotrochozoa</taxon>
        <taxon>Mollusca</taxon>
        <taxon>Bivalvia</taxon>
        <taxon>Autobranchia</taxon>
        <taxon>Heteroconchia</taxon>
        <taxon>Palaeoheterodonta</taxon>
        <taxon>Unionida</taxon>
        <taxon>Unionoidea</taxon>
        <taxon>Unionidae</taxon>
        <taxon>Ambleminae</taxon>
        <taxon>Lampsilini</taxon>
        <taxon>Potamilus</taxon>
    </lineage>
</organism>
<dbReference type="GO" id="GO:0022857">
    <property type="term" value="F:transmembrane transporter activity"/>
    <property type="evidence" value="ECO:0007669"/>
    <property type="project" value="InterPro"/>
</dbReference>
<feature type="transmembrane region" description="Helical" evidence="8">
    <location>
        <begin position="321"/>
        <end position="341"/>
    </location>
</feature>
<dbReference type="PROSITE" id="PS01023">
    <property type="entry name" value="PTR2_2"/>
    <property type="match status" value="1"/>
</dbReference>
<dbReference type="PANTHER" id="PTHR11654">
    <property type="entry name" value="OLIGOPEPTIDE TRANSPORTER-RELATED"/>
    <property type="match status" value="1"/>
</dbReference>
<feature type="transmembrane region" description="Helical" evidence="8">
    <location>
        <begin position="72"/>
        <end position="92"/>
    </location>
</feature>
<keyword evidence="5 8" id="KW-1133">Transmembrane helix</keyword>
<feature type="transmembrane region" description="Helical" evidence="8">
    <location>
        <begin position="179"/>
        <end position="197"/>
    </location>
</feature>
<evidence type="ECO:0000313" key="10">
    <source>
        <dbReference type="Proteomes" id="UP001195483"/>
    </source>
</evidence>